<dbReference type="PANTHER" id="PTHR44167:SF24">
    <property type="entry name" value="SERINE_THREONINE-PROTEIN KINASE CHK2"/>
    <property type="match status" value="1"/>
</dbReference>
<feature type="non-terminal residue" evidence="2">
    <location>
        <position position="1"/>
    </location>
</feature>
<dbReference type="Pfam" id="PF00069">
    <property type="entry name" value="Pkinase"/>
    <property type="match status" value="1"/>
</dbReference>
<evidence type="ECO:0000259" key="1">
    <source>
        <dbReference type="PROSITE" id="PS50011"/>
    </source>
</evidence>
<sequence length="510" mass="59721">KVQDGIQFIGKYIYQHEFKCGQQCYSYLVSHDNRFFVFQVCSDIKAFSGRIQIQQKINDLQNICKLCEFQEDVSCVDTNSIKSFPFRNQRISYTVCDYFDGEQLSIKLFNINKLTLENNCFNCALRLFKDLLLCLQKLHARNVYHFDLNPNNILANGQDFRIIDFGSASIVTENKANALVSKSSKTEFTFQNTQLFSSKRLDRDEFGYVVCDKFDVYSLGCVFYYVLQNQYLIRPMSPDTPEFLSLLKSYGQNITDLICGMTERNLVIRYDIDLCLNHPALQNLDVASKRMSLISPRLSYDVSEIKHFKHSLQSLWINKICHIRNRMKMIQRSQSVMQTEITNQHLIDDQCSFCNVKWFHKLPKKYSKYHQTDLAFLQLNQQHLQYGPYHFQKYLNNLYHIYFANQNFNTSKIGLFKAHTPVVVNQDPINRCSQSESQEVLNSRVDIYGCMKQQQKSNLKKVLYSTPIKIDKMPNLSIESDTLIHCDSSQDEFAQYFKVQTLQNESITLE</sequence>
<dbReference type="EMBL" id="GDID01001176">
    <property type="protein sequence ID" value="JAP95430.1"/>
    <property type="molecule type" value="Transcribed_RNA"/>
</dbReference>
<proteinExistence type="predicted"/>
<gene>
    <name evidence="2" type="ORF">TPC1_11586</name>
</gene>
<reference evidence="2" key="1">
    <citation type="submission" date="2015-07" db="EMBL/GenBank/DDBJ databases">
        <title>Adaptation to a free-living lifestyle via gene acquisitions in the diplomonad Trepomonas sp. PC1.</title>
        <authorList>
            <person name="Xu F."/>
            <person name="Jerlstrom-Hultqvist J."/>
            <person name="Kolisko M."/>
            <person name="Simpson A.G.B."/>
            <person name="Roger A.J."/>
            <person name="Svard S.G."/>
            <person name="Andersson J.O."/>
        </authorList>
    </citation>
    <scope>NUCLEOTIDE SEQUENCE</scope>
    <source>
        <strain evidence="2">PC1</strain>
    </source>
</reference>
<name>A0A146KF61_9EUKA</name>
<dbReference type="SMART" id="SM00220">
    <property type="entry name" value="S_TKc"/>
    <property type="match status" value="1"/>
</dbReference>
<dbReference type="InterPro" id="IPR011009">
    <property type="entry name" value="Kinase-like_dom_sf"/>
</dbReference>
<dbReference type="SUPFAM" id="SSF56112">
    <property type="entry name" value="Protein kinase-like (PK-like)"/>
    <property type="match status" value="1"/>
</dbReference>
<dbReference type="GO" id="GO:0005524">
    <property type="term" value="F:ATP binding"/>
    <property type="evidence" value="ECO:0007669"/>
    <property type="project" value="InterPro"/>
</dbReference>
<dbReference type="Gene3D" id="1.10.510.10">
    <property type="entry name" value="Transferase(Phosphotransferase) domain 1"/>
    <property type="match status" value="1"/>
</dbReference>
<keyword evidence="2" id="KW-0808">Transferase</keyword>
<protein>
    <submittedName>
        <fullName evidence="2">Kinase, CAMK CAMKL</fullName>
    </submittedName>
</protein>
<feature type="domain" description="Protein kinase" evidence="1">
    <location>
        <begin position="1"/>
        <end position="281"/>
    </location>
</feature>
<dbReference type="PANTHER" id="PTHR44167">
    <property type="entry name" value="OVARIAN-SPECIFIC SERINE/THREONINE-PROTEIN KINASE LOK-RELATED"/>
    <property type="match status" value="1"/>
</dbReference>
<organism evidence="2">
    <name type="scientific">Trepomonas sp. PC1</name>
    <dbReference type="NCBI Taxonomy" id="1076344"/>
    <lineage>
        <taxon>Eukaryota</taxon>
        <taxon>Metamonada</taxon>
        <taxon>Diplomonadida</taxon>
        <taxon>Hexamitidae</taxon>
        <taxon>Hexamitinae</taxon>
        <taxon>Trepomonas</taxon>
    </lineage>
</organism>
<dbReference type="GO" id="GO:0044773">
    <property type="term" value="P:mitotic DNA damage checkpoint signaling"/>
    <property type="evidence" value="ECO:0007669"/>
    <property type="project" value="TreeGrafter"/>
</dbReference>
<dbReference type="AlphaFoldDB" id="A0A146KF61"/>
<dbReference type="PROSITE" id="PS50011">
    <property type="entry name" value="PROTEIN_KINASE_DOM"/>
    <property type="match status" value="1"/>
</dbReference>
<dbReference type="GO" id="GO:0005634">
    <property type="term" value="C:nucleus"/>
    <property type="evidence" value="ECO:0007669"/>
    <property type="project" value="TreeGrafter"/>
</dbReference>
<evidence type="ECO:0000313" key="2">
    <source>
        <dbReference type="EMBL" id="JAP95430.1"/>
    </source>
</evidence>
<accession>A0A146KF61</accession>
<dbReference type="InterPro" id="IPR000719">
    <property type="entry name" value="Prot_kinase_dom"/>
</dbReference>
<keyword evidence="2" id="KW-0418">Kinase</keyword>
<dbReference type="GO" id="GO:0004674">
    <property type="term" value="F:protein serine/threonine kinase activity"/>
    <property type="evidence" value="ECO:0007669"/>
    <property type="project" value="TreeGrafter"/>
</dbReference>